<keyword evidence="1" id="KW-0378">Hydrolase</keyword>
<dbReference type="PANTHER" id="PTHR38733:SF1">
    <property type="entry name" value="TYPE IV METHYL-DIRECTED RESTRICTION ENZYME ECOKMCRBC"/>
    <property type="match status" value="1"/>
</dbReference>
<organism evidence="1">
    <name type="scientific">Sinorhizobium medicae</name>
    <dbReference type="NCBI Taxonomy" id="110321"/>
    <lineage>
        <taxon>Bacteria</taxon>
        <taxon>Pseudomonadati</taxon>
        <taxon>Pseudomonadota</taxon>
        <taxon>Alphaproteobacteria</taxon>
        <taxon>Hyphomicrobiales</taxon>
        <taxon>Rhizobiaceae</taxon>
        <taxon>Sinorhizobium/Ensifer group</taxon>
        <taxon>Sinorhizobium</taxon>
    </lineage>
</organism>
<dbReference type="GO" id="GO:0004519">
    <property type="term" value="F:endonuclease activity"/>
    <property type="evidence" value="ECO:0007669"/>
    <property type="project" value="UniProtKB-KW"/>
</dbReference>
<dbReference type="EMBL" id="WISB01000070">
    <property type="protein sequence ID" value="MQW69582.1"/>
    <property type="molecule type" value="Genomic_DNA"/>
</dbReference>
<sequence>MPAYTVREWDKLAYGAGAEQIPDSHANRLAAVAARSALAGRGGNGVLEHGRHALRARGVVGILAAGDVSLEILPKIDVAPGETLDHQNAAIRKRLVHMLAVALDLKIDLGVITDLAWQRETLLEILIRIFCNKLTEALRKGMPRRYVTRDEDLSVLRGQLDITRQFTRHAVDPSRLACRFDLLSEDTPLNRIMKAAVVRLARLSRRTTNQQRLRELAFVYADVTEEPVSALRWDQVVIDRTNRSWQELFAMARLFLQDRYQTTTGGVGEGTAMLFEMNALFEEYVGRLTARALAGTGLTVSLQAGRLFCLSAQDSGRALFQTKPDILIRQGGTVTHVIDTKWKRISARIDDPKQGVSQADVYQMMAYAQLYRAPRLTLLYPHHPGLGAEDAVHARYRITGHSTTLETASIDVSNSSQMLAKLRGLVIGKTNPSLAEAETFNQNAST</sequence>
<proteinExistence type="predicted"/>
<dbReference type="AlphaFoldDB" id="A0A6G1WIR8"/>
<dbReference type="Pfam" id="PF10117">
    <property type="entry name" value="McrBC"/>
    <property type="match status" value="1"/>
</dbReference>
<keyword evidence="1" id="KW-0255">Endonuclease</keyword>
<reference evidence="1" key="1">
    <citation type="journal article" date="2013" name="Genome Biol.">
        <title>Comparative genomics of the core and accessory genomes of 48 Sinorhizobium strains comprising five genospecies.</title>
        <authorList>
            <person name="Sugawara M."/>
            <person name="Epstein B."/>
            <person name="Badgley B.D."/>
            <person name="Unno T."/>
            <person name="Xu L."/>
            <person name="Reese J."/>
            <person name="Gyaneshwar P."/>
            <person name="Denny R."/>
            <person name="Mudge J."/>
            <person name="Bharti A.K."/>
            <person name="Farmer A.D."/>
            <person name="May G.D."/>
            <person name="Woodward J.E."/>
            <person name="Medigue C."/>
            <person name="Vallenet D."/>
            <person name="Lajus A."/>
            <person name="Rouy Z."/>
            <person name="Martinez-Vaz B."/>
            <person name="Tiffin P."/>
            <person name="Young N.D."/>
            <person name="Sadowsky M.J."/>
        </authorList>
    </citation>
    <scope>NUCLEOTIDE SEQUENCE</scope>
    <source>
        <strain evidence="1">M1</strain>
    </source>
</reference>
<evidence type="ECO:0000313" key="1">
    <source>
        <dbReference type="EMBL" id="MQW69582.1"/>
    </source>
</evidence>
<dbReference type="PANTHER" id="PTHR38733">
    <property type="entry name" value="PROTEIN MCRC"/>
    <property type="match status" value="1"/>
</dbReference>
<accession>A0A6G1WIR8</accession>
<protein>
    <submittedName>
        <fullName evidence="1">Restriction endonuclease</fullName>
    </submittedName>
</protein>
<comment type="caution">
    <text evidence="1">The sequence shown here is derived from an EMBL/GenBank/DDBJ whole genome shotgun (WGS) entry which is preliminary data.</text>
</comment>
<gene>
    <name evidence="1" type="ORF">GHJ91_10545</name>
</gene>
<keyword evidence="1" id="KW-0540">Nuclease</keyword>
<name>A0A6G1WIR8_9HYPH</name>
<dbReference type="RefSeq" id="WP_153412793.1">
    <property type="nucleotide sequence ID" value="NZ_WISB01000070.1"/>
</dbReference>
<dbReference type="InterPro" id="IPR019292">
    <property type="entry name" value="McrC"/>
</dbReference>